<protein>
    <submittedName>
        <fullName evidence="1">Uncharacterized protein</fullName>
    </submittedName>
</protein>
<proteinExistence type="predicted"/>
<organism evidence="1 2">
    <name type="scientific">Candidatus Sungiibacteriota bacterium</name>
    <dbReference type="NCBI Taxonomy" id="2750080"/>
    <lineage>
        <taxon>Bacteria</taxon>
        <taxon>Candidatus Sungiibacteriota</taxon>
    </lineage>
</organism>
<evidence type="ECO:0000313" key="2">
    <source>
        <dbReference type="Proteomes" id="UP000595618"/>
    </source>
</evidence>
<name>A0A7T5URG0_9BACT</name>
<gene>
    <name evidence="1" type="ORF">HYW89_00915</name>
</gene>
<accession>A0A7T5URG0</accession>
<dbReference type="EMBL" id="CP066690">
    <property type="protein sequence ID" value="QQG45486.1"/>
    <property type="molecule type" value="Genomic_DNA"/>
</dbReference>
<dbReference type="Proteomes" id="UP000595618">
    <property type="component" value="Chromosome"/>
</dbReference>
<dbReference type="AlphaFoldDB" id="A0A7T5URG0"/>
<reference evidence="1 2" key="1">
    <citation type="submission" date="2020-07" db="EMBL/GenBank/DDBJ databases">
        <title>Huge and variable diversity of episymbiotic CPR bacteria and DPANN archaea in groundwater ecosystems.</title>
        <authorList>
            <person name="He C.Y."/>
            <person name="Keren R."/>
            <person name="Whittaker M."/>
            <person name="Farag I.F."/>
            <person name="Doudna J."/>
            <person name="Cate J.H.D."/>
            <person name="Banfield J.F."/>
        </authorList>
    </citation>
    <scope>NUCLEOTIDE SEQUENCE [LARGE SCALE GENOMIC DNA]</scope>
    <source>
        <strain evidence="1">NC_groundwater_541_Ag_S-0.1um_46_50</strain>
    </source>
</reference>
<sequence length="316" mass="31809">MRKHTSSRHILSKKTTRRANFRTPRLKSTTSFIFALVLGATLAVGVSVWATTIGNNVSVGGTLTSTGNVSANADLSVTSGARIGADSDPGHITSLADDSFFVEGQAEFDGIVWFDGTLHASSTLLVGAAATFYGNVTIGDAAADTLTVTSNSVTFSNSATATVNTNVLNGFSFATSTASYGLPLLAVGSQSAGRPARVGIATSTPSAMFAVNSFGGLNALVIGSSSASSTFVVDSQARIGIGTSTPGAKLSVDGDGLVLISSQAATATLRIYSSSPATGANGKGGCIEMEDVDGNVFSLVATTTNGPAVWQGAACR</sequence>
<evidence type="ECO:0000313" key="1">
    <source>
        <dbReference type="EMBL" id="QQG45486.1"/>
    </source>
</evidence>